<name>A0ABC9DQL0_9POAL</name>
<sequence>MFLLVAPMKTYHTYLLLTPPCYPQQFPSIIPQLDSAPPALYKLHHCCSLLLHTSIQHKVASDLIDAVVIVVALSLVLKHFLERNLTMSSSWPDELNKVFEMALARYDKGAPDFWQNVARAVGEGKTVDDVKEHFKVLTEDVDDMEIMYGGRSSNKSKGGSSSGEQRLKHHKPQ</sequence>
<evidence type="ECO:0000256" key="3">
    <source>
        <dbReference type="ARBA" id="ARBA00023242"/>
    </source>
</evidence>
<evidence type="ECO:0000313" key="5">
    <source>
        <dbReference type="EMBL" id="CAL5042887.1"/>
    </source>
</evidence>
<evidence type="ECO:0008006" key="7">
    <source>
        <dbReference type="Google" id="ProtNLM"/>
    </source>
</evidence>
<protein>
    <recommendedName>
        <fullName evidence="7">SANT domain-containing protein</fullName>
    </recommendedName>
</protein>
<dbReference type="Gene3D" id="1.10.10.60">
    <property type="entry name" value="Homeodomain-like"/>
    <property type="match status" value="1"/>
</dbReference>
<gene>
    <name evidence="5" type="ORF">URODEC1_LOCUS87416</name>
</gene>
<dbReference type="InterPro" id="IPR009057">
    <property type="entry name" value="Homeodomain-like_sf"/>
</dbReference>
<keyword evidence="3" id="KW-0539">Nucleus</keyword>
<proteinExistence type="predicted"/>
<organism evidence="5 6">
    <name type="scientific">Urochloa decumbens</name>
    <dbReference type="NCBI Taxonomy" id="240449"/>
    <lineage>
        <taxon>Eukaryota</taxon>
        <taxon>Viridiplantae</taxon>
        <taxon>Streptophyta</taxon>
        <taxon>Embryophyta</taxon>
        <taxon>Tracheophyta</taxon>
        <taxon>Spermatophyta</taxon>
        <taxon>Magnoliopsida</taxon>
        <taxon>Liliopsida</taxon>
        <taxon>Poales</taxon>
        <taxon>Poaceae</taxon>
        <taxon>PACMAD clade</taxon>
        <taxon>Panicoideae</taxon>
        <taxon>Panicodae</taxon>
        <taxon>Paniceae</taxon>
        <taxon>Melinidinae</taxon>
        <taxon>Urochloa</taxon>
    </lineage>
</organism>
<dbReference type="Proteomes" id="UP001497457">
    <property type="component" value="Chromosome 34rd"/>
</dbReference>
<dbReference type="InterPro" id="IPR044636">
    <property type="entry name" value="RADIALIS-like"/>
</dbReference>
<dbReference type="EMBL" id="OZ075144">
    <property type="protein sequence ID" value="CAL5042887.1"/>
    <property type="molecule type" value="Genomic_DNA"/>
</dbReference>
<evidence type="ECO:0000256" key="2">
    <source>
        <dbReference type="ARBA" id="ARBA00023163"/>
    </source>
</evidence>
<dbReference type="AlphaFoldDB" id="A0ABC9DQL0"/>
<dbReference type="PANTHER" id="PTHR43952:SF75">
    <property type="entry name" value="PROTEIN RADIALIS-LIKE 6"/>
    <property type="match status" value="1"/>
</dbReference>
<evidence type="ECO:0000256" key="4">
    <source>
        <dbReference type="SAM" id="MobiDB-lite"/>
    </source>
</evidence>
<reference evidence="5" key="1">
    <citation type="submission" date="2024-10" db="EMBL/GenBank/DDBJ databases">
        <authorList>
            <person name="Ryan C."/>
        </authorList>
    </citation>
    <scope>NUCLEOTIDE SEQUENCE [LARGE SCALE GENOMIC DNA]</scope>
</reference>
<keyword evidence="6" id="KW-1185">Reference proteome</keyword>
<evidence type="ECO:0000256" key="1">
    <source>
        <dbReference type="ARBA" id="ARBA00023015"/>
    </source>
</evidence>
<keyword evidence="1" id="KW-0805">Transcription regulation</keyword>
<evidence type="ECO:0000313" key="6">
    <source>
        <dbReference type="Proteomes" id="UP001497457"/>
    </source>
</evidence>
<keyword evidence="2" id="KW-0804">Transcription</keyword>
<dbReference type="SUPFAM" id="SSF46689">
    <property type="entry name" value="Homeodomain-like"/>
    <property type="match status" value="1"/>
</dbReference>
<dbReference type="PANTHER" id="PTHR43952">
    <property type="entry name" value="MYB FAMILY TRANSCRIPTION FACTOR-RELATED"/>
    <property type="match status" value="1"/>
</dbReference>
<feature type="compositionally biased region" description="Low complexity" evidence="4">
    <location>
        <begin position="149"/>
        <end position="163"/>
    </location>
</feature>
<accession>A0ABC9DQL0</accession>
<feature type="region of interest" description="Disordered" evidence="4">
    <location>
        <begin position="148"/>
        <end position="173"/>
    </location>
</feature>